<dbReference type="STRING" id="409849.ENSPMGP00000025951"/>
<evidence type="ECO:0000259" key="5">
    <source>
        <dbReference type="Pfam" id="PF13330"/>
    </source>
</evidence>
<sequence length="150" mass="16580">FKILIDNPSGTGDWETLEDLYLKHPGEICEYPLEIDVLTTSGGSVASTGDTIAISDTSTGFVCKNADQNGHLCEDYKVRFRCPEEFCESKGCWTEWFDRDNPSGKGDWENLELLLQENPGKICEYPLQIEVQTTSGNSVASTGNVITAYV</sequence>
<dbReference type="GO" id="GO:0005576">
    <property type="term" value="C:extracellular region"/>
    <property type="evidence" value="ECO:0007669"/>
    <property type="project" value="UniProtKB-SubCell"/>
</dbReference>
<keyword evidence="2" id="KW-0964">Secreted</keyword>
<dbReference type="PANTHER" id="PTHR15031">
    <property type="entry name" value="CARTILAGE INTERMEDIATE LAYER PROTEIN CLIP"/>
    <property type="match status" value="1"/>
</dbReference>
<evidence type="ECO:0000256" key="3">
    <source>
        <dbReference type="ARBA" id="ARBA00022729"/>
    </source>
</evidence>
<comment type="subcellular location">
    <subcellularLocation>
        <location evidence="1">Secreted</location>
    </subcellularLocation>
</comment>
<dbReference type="Proteomes" id="UP000261520">
    <property type="component" value="Unplaced"/>
</dbReference>
<keyword evidence="3" id="KW-0732">Signal</keyword>
<evidence type="ECO:0000256" key="4">
    <source>
        <dbReference type="ARBA" id="ARBA00023180"/>
    </source>
</evidence>
<dbReference type="Pfam" id="PF13330">
    <property type="entry name" value="Mucin2_WxxW"/>
    <property type="match status" value="2"/>
</dbReference>
<keyword evidence="7" id="KW-1185">Reference proteome</keyword>
<evidence type="ECO:0000313" key="6">
    <source>
        <dbReference type="Ensembl" id="ENSPMGP00000025951.1"/>
    </source>
</evidence>
<reference evidence="6" key="1">
    <citation type="submission" date="2025-08" db="UniProtKB">
        <authorList>
            <consortium name="Ensembl"/>
        </authorList>
    </citation>
    <scope>IDENTIFICATION</scope>
</reference>
<dbReference type="PANTHER" id="PTHR15031:SF4">
    <property type="entry name" value="CARTILAGE INTERMEDIATE LAYER PROTEIN 1"/>
    <property type="match status" value="1"/>
</dbReference>
<dbReference type="AlphaFoldDB" id="A0A3B4BBN7"/>
<evidence type="ECO:0000313" key="7">
    <source>
        <dbReference type="Proteomes" id="UP000261520"/>
    </source>
</evidence>
<dbReference type="Ensembl" id="ENSPMGT00000027638.1">
    <property type="protein sequence ID" value="ENSPMGP00000025951.1"/>
    <property type="gene ID" value="ENSPMGG00000020919.1"/>
</dbReference>
<evidence type="ECO:0000256" key="2">
    <source>
        <dbReference type="ARBA" id="ARBA00022525"/>
    </source>
</evidence>
<feature type="domain" description="WxxW" evidence="5">
    <location>
        <begin position="6"/>
        <end position="82"/>
    </location>
</feature>
<protein>
    <recommendedName>
        <fullName evidence="5">WxxW domain-containing protein</fullName>
    </recommendedName>
</protein>
<dbReference type="InterPro" id="IPR025155">
    <property type="entry name" value="WxxW_domain"/>
</dbReference>
<reference evidence="6" key="2">
    <citation type="submission" date="2025-09" db="UniProtKB">
        <authorList>
            <consortium name="Ensembl"/>
        </authorList>
    </citation>
    <scope>IDENTIFICATION</scope>
</reference>
<evidence type="ECO:0000256" key="1">
    <source>
        <dbReference type="ARBA" id="ARBA00004613"/>
    </source>
</evidence>
<proteinExistence type="predicted"/>
<feature type="domain" description="WxxW" evidence="5">
    <location>
        <begin position="93"/>
        <end position="147"/>
    </location>
</feature>
<name>A0A3B4BBN7_9GOBI</name>
<dbReference type="InterPro" id="IPR039675">
    <property type="entry name" value="CILP1/CILP2"/>
</dbReference>
<accession>A0A3B4BBN7</accession>
<organism evidence="6 7">
    <name type="scientific">Periophthalmus magnuspinnatus</name>
    <dbReference type="NCBI Taxonomy" id="409849"/>
    <lineage>
        <taxon>Eukaryota</taxon>
        <taxon>Metazoa</taxon>
        <taxon>Chordata</taxon>
        <taxon>Craniata</taxon>
        <taxon>Vertebrata</taxon>
        <taxon>Euteleostomi</taxon>
        <taxon>Actinopterygii</taxon>
        <taxon>Neopterygii</taxon>
        <taxon>Teleostei</taxon>
        <taxon>Neoteleostei</taxon>
        <taxon>Acanthomorphata</taxon>
        <taxon>Gobiaria</taxon>
        <taxon>Gobiiformes</taxon>
        <taxon>Gobioidei</taxon>
        <taxon>Gobiidae</taxon>
        <taxon>Oxudercinae</taxon>
        <taxon>Periophthalmus</taxon>
    </lineage>
</organism>
<keyword evidence="4" id="KW-0325">Glycoprotein</keyword>